<reference evidence="2" key="1">
    <citation type="submission" date="2021-01" db="EMBL/GenBank/DDBJ databases">
        <authorList>
            <person name="Corre E."/>
            <person name="Pelletier E."/>
            <person name="Niang G."/>
            <person name="Scheremetjew M."/>
            <person name="Finn R."/>
            <person name="Kale V."/>
            <person name="Holt S."/>
            <person name="Cochrane G."/>
            <person name="Meng A."/>
            <person name="Brown T."/>
            <person name="Cohen L."/>
        </authorList>
    </citation>
    <scope>NUCLEOTIDE SEQUENCE</scope>
    <source>
        <strain evidence="2">CCMP1381</strain>
    </source>
</reference>
<sequence>MQVARREYPDSFGRKILIVDLDVHQGNGNADIFKTDPDVFTFSVHCAANYFSKVETSNLDLEVPEGADDDAYLTILQRWLPILMREVNPSLVFFQSGVDPLQSDRLGRLSLTRAGLRRRNQLVYDTCLSHGVSVVVTMGGGYPKDMDPESQSFADVVGAHTDVYVQAAQTHHANYLSTLSGSYMRS</sequence>
<gene>
    <name evidence="2" type="ORF">DSPE1174_LOCUS27027</name>
</gene>
<dbReference type="PANTHER" id="PTHR10625:SF19">
    <property type="entry name" value="HISTONE DEACETYLASE 12"/>
    <property type="match status" value="1"/>
</dbReference>
<dbReference type="InterPro" id="IPR023801">
    <property type="entry name" value="His_deacetylse_dom"/>
</dbReference>
<dbReference type="SUPFAM" id="SSF52768">
    <property type="entry name" value="Arginase/deacetylase"/>
    <property type="match status" value="1"/>
</dbReference>
<accession>A0A7S2E319</accession>
<organism evidence="2">
    <name type="scientific">Octactis speculum</name>
    <dbReference type="NCBI Taxonomy" id="3111310"/>
    <lineage>
        <taxon>Eukaryota</taxon>
        <taxon>Sar</taxon>
        <taxon>Stramenopiles</taxon>
        <taxon>Ochrophyta</taxon>
        <taxon>Dictyochophyceae</taxon>
        <taxon>Dictyochales</taxon>
        <taxon>Dictyochaceae</taxon>
        <taxon>Octactis</taxon>
    </lineage>
</organism>
<dbReference type="GO" id="GO:0040029">
    <property type="term" value="P:epigenetic regulation of gene expression"/>
    <property type="evidence" value="ECO:0007669"/>
    <property type="project" value="TreeGrafter"/>
</dbReference>
<dbReference type="PANTHER" id="PTHR10625">
    <property type="entry name" value="HISTONE DEACETYLASE HDAC1-RELATED"/>
    <property type="match status" value="1"/>
</dbReference>
<dbReference type="EMBL" id="HBGS01052316">
    <property type="protein sequence ID" value="CAD9469926.1"/>
    <property type="molecule type" value="Transcribed_RNA"/>
</dbReference>
<dbReference type="GO" id="GO:0004407">
    <property type="term" value="F:histone deacetylase activity"/>
    <property type="evidence" value="ECO:0007669"/>
    <property type="project" value="TreeGrafter"/>
</dbReference>
<dbReference type="Gene3D" id="3.40.800.20">
    <property type="entry name" value="Histone deacetylase domain"/>
    <property type="match status" value="1"/>
</dbReference>
<dbReference type="AlphaFoldDB" id="A0A7S2E319"/>
<dbReference type="InterPro" id="IPR037138">
    <property type="entry name" value="His_deacetylse_dom_sf"/>
</dbReference>
<proteinExistence type="predicted"/>
<dbReference type="Pfam" id="PF00850">
    <property type="entry name" value="Hist_deacetyl"/>
    <property type="match status" value="1"/>
</dbReference>
<protein>
    <recommendedName>
        <fullName evidence="1">Histone deacetylase domain-containing protein</fullName>
    </recommendedName>
</protein>
<evidence type="ECO:0000259" key="1">
    <source>
        <dbReference type="Pfam" id="PF00850"/>
    </source>
</evidence>
<feature type="domain" description="Histone deacetylase" evidence="1">
    <location>
        <begin position="14"/>
        <end position="145"/>
    </location>
</feature>
<evidence type="ECO:0000313" key="2">
    <source>
        <dbReference type="EMBL" id="CAD9469926.1"/>
    </source>
</evidence>
<dbReference type="InterPro" id="IPR023696">
    <property type="entry name" value="Ureohydrolase_dom_sf"/>
</dbReference>
<name>A0A7S2E319_9STRA</name>